<evidence type="ECO:0000313" key="1">
    <source>
        <dbReference type="EMBL" id="PKQ27467.1"/>
    </source>
</evidence>
<keyword evidence="1" id="KW-0436">Ligase</keyword>
<dbReference type="GO" id="GO:0050567">
    <property type="term" value="F:glutaminyl-tRNA synthase (glutamine-hydrolyzing) activity"/>
    <property type="evidence" value="ECO:0007669"/>
    <property type="project" value="UniProtKB-EC"/>
</dbReference>
<dbReference type="InterPro" id="IPR003837">
    <property type="entry name" value="GatC"/>
</dbReference>
<dbReference type="GO" id="GO:0016740">
    <property type="term" value="F:transferase activity"/>
    <property type="evidence" value="ECO:0007669"/>
    <property type="project" value="UniProtKB-KW"/>
</dbReference>
<organism evidence="1 2">
    <name type="scientific">Candidatus Anoxymicrobium japonicum</name>
    <dbReference type="NCBI Taxonomy" id="2013648"/>
    <lineage>
        <taxon>Bacteria</taxon>
        <taxon>Bacillati</taxon>
        <taxon>Actinomycetota</taxon>
        <taxon>Candidatus Geothermincolia</taxon>
        <taxon>Candidatus Geothermincolales</taxon>
        <taxon>Candidatus Anoxymicrobiaceae</taxon>
        <taxon>Candidatus Anoxymicrobium</taxon>
    </lineage>
</organism>
<name>A0A2N3G405_9ACTN</name>
<gene>
    <name evidence="1" type="primary">gatC</name>
    <name evidence="1" type="ORF">CVT63_07880</name>
</gene>
<protein>
    <submittedName>
        <fullName evidence="1">Asp-tRNA(Asn)/Glu-tRNA(Gln) amidotransferase GatCAB subunit C</fullName>
        <ecNumber evidence="1">6.3.5.6</ecNumber>
        <ecNumber evidence="1">6.3.5.7</ecNumber>
    </submittedName>
</protein>
<dbReference type="EMBL" id="PHEX01000094">
    <property type="protein sequence ID" value="PKQ27467.1"/>
    <property type="molecule type" value="Genomic_DNA"/>
</dbReference>
<dbReference type="EC" id="6.3.5.7" evidence="1"/>
<accession>A0A2N3G405</accession>
<dbReference type="AlphaFoldDB" id="A0A2N3G405"/>
<dbReference type="GO" id="GO:0006450">
    <property type="term" value="P:regulation of translational fidelity"/>
    <property type="evidence" value="ECO:0007669"/>
    <property type="project" value="InterPro"/>
</dbReference>
<dbReference type="SUPFAM" id="SSF141000">
    <property type="entry name" value="Glu-tRNAGln amidotransferase C subunit"/>
    <property type="match status" value="1"/>
</dbReference>
<dbReference type="Pfam" id="PF02686">
    <property type="entry name" value="GatC"/>
    <property type="match status" value="1"/>
</dbReference>
<evidence type="ECO:0000313" key="2">
    <source>
        <dbReference type="Proteomes" id="UP000233654"/>
    </source>
</evidence>
<dbReference type="InterPro" id="IPR036113">
    <property type="entry name" value="Asp/Glu-ADT_sf_sub_c"/>
</dbReference>
<feature type="non-terminal residue" evidence="1">
    <location>
        <position position="1"/>
    </location>
</feature>
<dbReference type="EC" id="6.3.5.6" evidence="1"/>
<reference evidence="1 2" key="1">
    <citation type="journal article" date="2017" name="ISME J.">
        <title>Potential for microbial H2 and metal transformations associated with novel bacteria and archaea in deep terrestrial subsurface sediments.</title>
        <authorList>
            <person name="Hernsdorf A.W."/>
            <person name="Amano Y."/>
            <person name="Miyakawa K."/>
            <person name="Ise K."/>
            <person name="Suzuki Y."/>
            <person name="Anantharaman K."/>
            <person name="Probst A."/>
            <person name="Burstein D."/>
            <person name="Thomas B.C."/>
            <person name="Banfield J.F."/>
        </authorList>
    </citation>
    <scope>NUCLEOTIDE SEQUENCE [LARGE SCALE GENOMIC DNA]</scope>
    <source>
        <strain evidence="1">HGW-Actinobacteria-3</strain>
    </source>
</reference>
<sequence length="76" mass="8530">LSDDEKEMFRRQLSDVLEHARLINEVDTDGVSPTSHILGLVNVFRSDEARPSLPVEEATQNAPWAEDGAFKVPRII</sequence>
<dbReference type="NCBIfam" id="TIGR00135">
    <property type="entry name" value="gatC"/>
    <property type="match status" value="1"/>
</dbReference>
<dbReference type="GO" id="GO:0050566">
    <property type="term" value="F:asparaginyl-tRNA synthase (glutamine-hydrolyzing) activity"/>
    <property type="evidence" value="ECO:0007669"/>
    <property type="project" value="UniProtKB-EC"/>
</dbReference>
<dbReference type="Proteomes" id="UP000233654">
    <property type="component" value="Unassembled WGS sequence"/>
</dbReference>
<keyword evidence="1" id="KW-0808">Transferase</keyword>
<comment type="caution">
    <text evidence="1">The sequence shown here is derived from an EMBL/GenBank/DDBJ whole genome shotgun (WGS) entry which is preliminary data.</text>
</comment>
<proteinExistence type="predicted"/>
<dbReference type="Gene3D" id="1.10.20.60">
    <property type="entry name" value="Glu-tRNAGln amidotransferase C subunit, N-terminal domain"/>
    <property type="match status" value="1"/>
</dbReference>